<evidence type="ECO:0000313" key="2">
    <source>
        <dbReference type="EMBL" id="JAW15993.1"/>
    </source>
</evidence>
<dbReference type="EMBL" id="GFTR01000433">
    <property type="protein sequence ID" value="JAW15993.1"/>
    <property type="molecule type" value="Transcribed_RNA"/>
</dbReference>
<feature type="transmembrane region" description="Helical" evidence="1">
    <location>
        <begin position="7"/>
        <end position="27"/>
    </location>
</feature>
<evidence type="ECO:0000256" key="1">
    <source>
        <dbReference type="SAM" id="Phobius"/>
    </source>
</evidence>
<sequence length="72" mass="7764">MNSYRCSCRFISFSFIFLIISLVTVGVHESGSSSCKPRNGSVPRSCTVTGGSSRNSYWTSGISSEKLTVSLC</sequence>
<protein>
    <submittedName>
        <fullName evidence="2">Uncharacterized protein</fullName>
    </submittedName>
</protein>
<name>A0A224Y5K8_9HEMI</name>
<reference evidence="2" key="1">
    <citation type="journal article" date="2018" name="PLoS Negl. Trop. Dis.">
        <title>An insight into the salivary gland and fat body transcriptome of Panstrongylus lignarius (Hemiptera: Heteroptera), the main vector of Chagas disease in Peru.</title>
        <authorList>
            <person name="Nevoa J.C."/>
            <person name="Mendes M.T."/>
            <person name="da Silva M.V."/>
            <person name="Soares S.C."/>
            <person name="Oliveira C.J.F."/>
            <person name="Ribeiro J.M.C."/>
        </authorList>
    </citation>
    <scope>NUCLEOTIDE SEQUENCE</scope>
</reference>
<accession>A0A224Y5K8</accession>
<organism evidence="2">
    <name type="scientific">Panstrongylus lignarius</name>
    <dbReference type="NCBI Taxonomy" id="156445"/>
    <lineage>
        <taxon>Eukaryota</taxon>
        <taxon>Metazoa</taxon>
        <taxon>Ecdysozoa</taxon>
        <taxon>Arthropoda</taxon>
        <taxon>Hexapoda</taxon>
        <taxon>Insecta</taxon>
        <taxon>Pterygota</taxon>
        <taxon>Neoptera</taxon>
        <taxon>Paraneoptera</taxon>
        <taxon>Hemiptera</taxon>
        <taxon>Heteroptera</taxon>
        <taxon>Panheteroptera</taxon>
        <taxon>Cimicomorpha</taxon>
        <taxon>Reduviidae</taxon>
        <taxon>Triatominae</taxon>
        <taxon>Panstrongylus</taxon>
    </lineage>
</organism>
<keyword evidence="1" id="KW-0472">Membrane</keyword>
<proteinExistence type="predicted"/>
<keyword evidence="1" id="KW-0812">Transmembrane</keyword>
<dbReference type="AlphaFoldDB" id="A0A224Y5K8"/>
<keyword evidence="1" id="KW-1133">Transmembrane helix</keyword>